<dbReference type="OrthoDB" id="8446462at2"/>
<reference evidence="2 3" key="1">
    <citation type="submission" date="2017-07" db="EMBL/GenBank/DDBJ databases">
        <title>Phylogenetic study on the rhizospheric bacterium Ochrobactrum sp. A44.</title>
        <authorList>
            <person name="Krzyzanowska D.M."/>
            <person name="Ossowicki A."/>
            <person name="Rajewska M."/>
            <person name="Maciag T."/>
            <person name="Kaczynski Z."/>
            <person name="Czerwicka M."/>
            <person name="Jafra S."/>
        </authorList>
    </citation>
    <scope>NUCLEOTIDE SEQUENCE [LARGE SCALE GENOMIC DNA]</scope>
    <source>
        <strain evidence="2 3">DSM 7216</strain>
    </source>
</reference>
<gene>
    <name evidence="2" type="ORF">CEV31_2845</name>
</gene>
<keyword evidence="1" id="KW-0472">Membrane</keyword>
<feature type="transmembrane region" description="Helical" evidence="1">
    <location>
        <begin position="15"/>
        <end position="34"/>
    </location>
</feature>
<keyword evidence="3" id="KW-1185">Reference proteome</keyword>
<comment type="caution">
    <text evidence="2">The sequence shown here is derived from an EMBL/GenBank/DDBJ whole genome shotgun (WGS) entry which is preliminary data.</text>
</comment>
<evidence type="ECO:0000313" key="3">
    <source>
        <dbReference type="Proteomes" id="UP000215590"/>
    </source>
</evidence>
<dbReference type="EMBL" id="NNRJ01000051">
    <property type="protein sequence ID" value="OYR15113.1"/>
    <property type="molecule type" value="Genomic_DNA"/>
</dbReference>
<name>A0A256FJT1_9HYPH</name>
<evidence type="ECO:0000256" key="1">
    <source>
        <dbReference type="SAM" id="Phobius"/>
    </source>
</evidence>
<sequence>MNCSSTQSQWRLQDLLPALALLFFGLCALAYAMLLPRGESSNFAVLLKPWAGISDVVALVNETDAQIISFNEPLNILIVHAARSDAVSAFYDAGAWLVFEPSQLSSCFDLKVPEA</sequence>
<dbReference type="Proteomes" id="UP000215590">
    <property type="component" value="Unassembled WGS sequence"/>
</dbReference>
<protein>
    <submittedName>
        <fullName evidence="2">Uncharacterized protein</fullName>
    </submittedName>
</protein>
<evidence type="ECO:0000313" key="2">
    <source>
        <dbReference type="EMBL" id="OYR15113.1"/>
    </source>
</evidence>
<organism evidence="2 3">
    <name type="scientific">Brucella thiophenivorans</name>
    <dbReference type="NCBI Taxonomy" id="571255"/>
    <lineage>
        <taxon>Bacteria</taxon>
        <taxon>Pseudomonadati</taxon>
        <taxon>Pseudomonadota</taxon>
        <taxon>Alphaproteobacteria</taxon>
        <taxon>Hyphomicrobiales</taxon>
        <taxon>Brucellaceae</taxon>
        <taxon>Brucella/Ochrobactrum group</taxon>
        <taxon>Brucella</taxon>
    </lineage>
</organism>
<proteinExistence type="predicted"/>
<dbReference type="RefSeq" id="WP_094507747.1">
    <property type="nucleotide sequence ID" value="NZ_JBHEEK010000011.1"/>
</dbReference>
<dbReference type="AlphaFoldDB" id="A0A256FJT1"/>
<accession>A0A256FJT1</accession>
<keyword evidence="1" id="KW-1133">Transmembrane helix</keyword>
<keyword evidence="1" id="KW-0812">Transmembrane</keyword>